<dbReference type="AlphaFoldDB" id="A0A6A5VQW2"/>
<name>A0A6A5VQW2_9PLEO</name>
<sequence length="1229" mass="129829">MRDLSSLLASRAGKLALSLLLIPRTTAFTFTPVPSPNVDIERLGRVAFAGDFDSISLYQYEGQNQEPLGNNSALYSRFPNALFAKIQNTDGEVKAMCRYTHEGTDTIIVGGTFTSVDSQRTEGGVALIDPNNGTVTPAPGLSGSVNALYCDNERGQVYVGGIFEDSGKSFQNAVIWKGSAGWANLPFKGFGGQVNTIVPGPNDTVVFGGQFNSLFGFNFTGNGTAENNTQSLPIGAASITAQTSSGLPGFTDPKTIACKSNPQTQGSDSTWLLADNNPGFWKADFGFGFNPTRLQLYNTNFEGRGTKEFRYTALPDGGIMNLTYNDPTTGERKYCDARCPLPQGNTSAQVFDFVNNVGMNSFRIDISQWYGAGGGLNGIQLFQTEIYAYAIQEFNTPQCGGATSGGEATTTGNWQPTPSHDSSSRYLTATLNTNDYSPNETFVVFQPSVPQSGNYTVKMYTPGCQGDATCTTRGRVNITVAMEEGATPSSTVLAQTNDFDKYDEIYNGFVDTSNGFRPAVTLAPVANQNPGTNVLTVVAQRVRFEVKSARDNDTAELNGLFEYDPNQQTTTANLSLSTVAKAGASLSPQSSAIVNALAMADDRLYVGGNFTNGDGLNNIFAVADSGPAKLSGNGLNAQVLAIYQNGSTLYVGGNFTNTQDNSNADLRGVAAYSADKWQTLGAGVDGSVSSIVPISNLTGDASEEFLAITGDFETVRGFGGKSSFSASGFAIWVPSQNNWLQNLDVSAIAISGSITTYAQLSDTERFYAGRISSQGLGANGAAILNSNGTLASFPIDFKTQQQQASIRKRALTAGQNVNTTGVTTALFHKNGDNIDKTIFAGHFTATDKDGQNITNVAIIDNDNAITGFGDEVDSNSTFIALGLLGDVLFAGGVVTGRVGDSKVAGVVAYDLANNRFQGTQPPALQGTNVTVNVIAPRRNSQDVYVAGRFESAGQLSCPALCIWNTEHSQWTTPTGDLSGVVTNLVWVSDTKALLSGNVTVGGNETKVFTYDSTTSQFQEVAGARDLPGTVDALCPATLDGSQMWAAGQANGNAFLQRFDGSKWNAVSGDLLEPGTNIRGLQALPLNTDHAESDLLDKNQDLLILGQINITNFGVASAALFNGTTLTPFLLATAEGGASGSLSKVLAEHENFFQGGGKNLALGFIVLIALAIALALTFLLVVAGILIEWWRKKAAGYSPAPTSFTDRIQTDRVPPSQLFGTLTGPRAPAI</sequence>
<dbReference type="InterPro" id="IPR048266">
    <property type="entry name" value="Rax2-like_second"/>
</dbReference>
<dbReference type="InterPro" id="IPR024982">
    <property type="entry name" value="Rax2-like_C"/>
</dbReference>
<dbReference type="PANTHER" id="PTHR31778:SF2">
    <property type="entry name" value="BUD SITE SELECTION PROTEIN RAX2"/>
    <property type="match status" value="1"/>
</dbReference>
<feature type="transmembrane region" description="Helical" evidence="2">
    <location>
        <begin position="1159"/>
        <end position="1186"/>
    </location>
</feature>
<evidence type="ECO:0000256" key="3">
    <source>
        <dbReference type="SAM" id="SignalP"/>
    </source>
</evidence>
<feature type="signal peptide" evidence="3">
    <location>
        <begin position="1"/>
        <end position="27"/>
    </location>
</feature>
<organism evidence="7 8">
    <name type="scientific">Bimuria novae-zelandiae CBS 107.79</name>
    <dbReference type="NCBI Taxonomy" id="1447943"/>
    <lineage>
        <taxon>Eukaryota</taxon>
        <taxon>Fungi</taxon>
        <taxon>Dikarya</taxon>
        <taxon>Ascomycota</taxon>
        <taxon>Pezizomycotina</taxon>
        <taxon>Dothideomycetes</taxon>
        <taxon>Pleosporomycetidae</taxon>
        <taxon>Pleosporales</taxon>
        <taxon>Massarineae</taxon>
        <taxon>Didymosphaeriaceae</taxon>
        <taxon>Bimuria</taxon>
    </lineage>
</organism>
<evidence type="ECO:0000313" key="7">
    <source>
        <dbReference type="EMBL" id="KAF1975637.1"/>
    </source>
</evidence>
<dbReference type="SUPFAM" id="SSF50965">
    <property type="entry name" value="Galactose oxidase, central domain"/>
    <property type="match status" value="1"/>
</dbReference>
<dbReference type="Pfam" id="PF12768">
    <property type="entry name" value="Rax2"/>
    <property type="match status" value="1"/>
</dbReference>
<evidence type="ECO:0000259" key="5">
    <source>
        <dbReference type="Pfam" id="PF20842"/>
    </source>
</evidence>
<accession>A0A6A5VQW2</accession>
<protein>
    <recommendedName>
        <fullName evidence="9">Cellular morphogenesis protein</fullName>
    </recommendedName>
</protein>
<dbReference type="Pfam" id="PF20843">
    <property type="entry name" value="Rax2_3"/>
    <property type="match status" value="1"/>
</dbReference>
<gene>
    <name evidence="7" type="ORF">BU23DRAFT_65337</name>
</gene>
<evidence type="ECO:0000313" key="8">
    <source>
        <dbReference type="Proteomes" id="UP000800036"/>
    </source>
</evidence>
<keyword evidence="8" id="KW-1185">Reference proteome</keyword>
<reference evidence="7" key="1">
    <citation type="journal article" date="2020" name="Stud. Mycol.">
        <title>101 Dothideomycetes genomes: a test case for predicting lifestyles and emergence of pathogens.</title>
        <authorList>
            <person name="Haridas S."/>
            <person name="Albert R."/>
            <person name="Binder M."/>
            <person name="Bloem J."/>
            <person name="Labutti K."/>
            <person name="Salamov A."/>
            <person name="Andreopoulos B."/>
            <person name="Baker S."/>
            <person name="Barry K."/>
            <person name="Bills G."/>
            <person name="Bluhm B."/>
            <person name="Cannon C."/>
            <person name="Castanera R."/>
            <person name="Culley D."/>
            <person name="Daum C."/>
            <person name="Ezra D."/>
            <person name="Gonzalez J."/>
            <person name="Henrissat B."/>
            <person name="Kuo A."/>
            <person name="Liang C."/>
            <person name="Lipzen A."/>
            <person name="Lutzoni F."/>
            <person name="Magnuson J."/>
            <person name="Mondo S."/>
            <person name="Nolan M."/>
            <person name="Ohm R."/>
            <person name="Pangilinan J."/>
            <person name="Park H.-J."/>
            <person name="Ramirez L."/>
            <person name="Alfaro M."/>
            <person name="Sun H."/>
            <person name="Tritt A."/>
            <person name="Yoshinaga Y."/>
            <person name="Zwiers L.-H."/>
            <person name="Turgeon B."/>
            <person name="Goodwin S."/>
            <person name="Spatafora J."/>
            <person name="Crous P."/>
            <person name="Grigoriev I."/>
        </authorList>
    </citation>
    <scope>NUCLEOTIDE SEQUENCE</scope>
    <source>
        <strain evidence="7">CBS 107.79</strain>
    </source>
</reference>
<keyword evidence="3" id="KW-0732">Signal</keyword>
<feature type="domain" description="Rax2-like second" evidence="5">
    <location>
        <begin position="227"/>
        <end position="376"/>
    </location>
</feature>
<evidence type="ECO:0000259" key="6">
    <source>
        <dbReference type="Pfam" id="PF20843"/>
    </source>
</evidence>
<feature type="domain" description="Rax2-like third" evidence="6">
    <location>
        <begin position="387"/>
        <end position="546"/>
    </location>
</feature>
<dbReference type="GO" id="GO:1902929">
    <property type="term" value="C:plasma membrane of growing cell tip"/>
    <property type="evidence" value="ECO:0007669"/>
    <property type="project" value="TreeGrafter"/>
</dbReference>
<evidence type="ECO:0000259" key="4">
    <source>
        <dbReference type="Pfam" id="PF12768"/>
    </source>
</evidence>
<dbReference type="InterPro" id="IPR048265">
    <property type="entry name" value="Rax2-like_third"/>
</dbReference>
<keyword evidence="2" id="KW-1133">Transmembrane helix</keyword>
<evidence type="ECO:0008006" key="9">
    <source>
        <dbReference type="Google" id="ProtNLM"/>
    </source>
</evidence>
<feature type="domain" description="Rax2-like C-terminal" evidence="4">
    <location>
        <begin position="907"/>
        <end position="1152"/>
    </location>
</feature>
<keyword evidence="2" id="KW-0472">Membrane</keyword>
<feature type="chain" id="PRO_5025688037" description="Cellular morphogenesis protein" evidence="3">
    <location>
        <begin position="28"/>
        <end position="1229"/>
    </location>
</feature>
<evidence type="ECO:0000256" key="2">
    <source>
        <dbReference type="SAM" id="Phobius"/>
    </source>
</evidence>
<dbReference type="EMBL" id="ML976669">
    <property type="protein sequence ID" value="KAF1975637.1"/>
    <property type="molecule type" value="Genomic_DNA"/>
</dbReference>
<feature type="region of interest" description="Disordered" evidence="1">
    <location>
        <begin position="401"/>
        <end position="423"/>
    </location>
</feature>
<feature type="compositionally biased region" description="Polar residues" evidence="1">
    <location>
        <begin position="413"/>
        <end position="423"/>
    </location>
</feature>
<dbReference type="Pfam" id="PF20842">
    <property type="entry name" value="Rax2_2"/>
    <property type="match status" value="1"/>
</dbReference>
<evidence type="ECO:0000256" key="1">
    <source>
        <dbReference type="SAM" id="MobiDB-lite"/>
    </source>
</evidence>
<dbReference type="PANTHER" id="PTHR31778">
    <property type="entry name" value="BUD SITE SELECTION PROTEIN RAX2"/>
    <property type="match status" value="1"/>
</dbReference>
<proteinExistence type="predicted"/>
<keyword evidence="2" id="KW-0812">Transmembrane</keyword>
<dbReference type="InterPro" id="IPR011043">
    <property type="entry name" value="Gal_Oxase/kelch_b-propeller"/>
</dbReference>
<dbReference type="Proteomes" id="UP000800036">
    <property type="component" value="Unassembled WGS sequence"/>
</dbReference>
<dbReference type="OrthoDB" id="2503993at2759"/>